<protein>
    <recommendedName>
        <fullName evidence="2 10">Thymidine kinase</fullName>
        <ecNumber evidence="2 10">2.7.1.21</ecNumber>
    </recommendedName>
</protein>
<gene>
    <name evidence="12" type="ORF">UY72_C0005G0017</name>
</gene>
<dbReference type="GO" id="GO:0004797">
    <property type="term" value="F:thymidine kinase activity"/>
    <property type="evidence" value="ECO:0007669"/>
    <property type="project" value="UniProtKB-EC"/>
</dbReference>
<dbReference type="EC" id="2.7.1.21" evidence="2 10"/>
<evidence type="ECO:0000256" key="3">
    <source>
        <dbReference type="ARBA" id="ARBA00022634"/>
    </source>
</evidence>
<dbReference type="InterPro" id="IPR027417">
    <property type="entry name" value="P-loop_NTPase"/>
</dbReference>
<dbReference type="Proteomes" id="UP000034846">
    <property type="component" value="Unassembled WGS sequence"/>
</dbReference>
<dbReference type="GO" id="GO:0005829">
    <property type="term" value="C:cytosol"/>
    <property type="evidence" value="ECO:0007669"/>
    <property type="project" value="TreeGrafter"/>
</dbReference>
<keyword evidence="4 10" id="KW-0808">Transferase</keyword>
<feature type="binding site" evidence="9">
    <location>
        <position position="168"/>
    </location>
    <ligand>
        <name>substrate</name>
    </ligand>
</feature>
<dbReference type="GO" id="GO:0005524">
    <property type="term" value="F:ATP binding"/>
    <property type="evidence" value="ECO:0007669"/>
    <property type="project" value="UniProtKB-KW"/>
</dbReference>
<dbReference type="AlphaFoldDB" id="A0A0G1XIC9"/>
<dbReference type="PANTHER" id="PTHR11441">
    <property type="entry name" value="THYMIDINE KINASE"/>
    <property type="match status" value="1"/>
</dbReference>
<evidence type="ECO:0000256" key="1">
    <source>
        <dbReference type="ARBA" id="ARBA00007587"/>
    </source>
</evidence>
<comment type="similarity">
    <text evidence="1 11">Belongs to the thymidine kinase family.</text>
</comment>
<accession>A0A0G1XIC9</accession>
<evidence type="ECO:0000256" key="11">
    <source>
        <dbReference type="RuleBase" id="RU004165"/>
    </source>
</evidence>
<organism evidence="12 13">
    <name type="scientific">Candidatus Uhrbacteria bacterium GW2011_GWD2_52_7</name>
    <dbReference type="NCBI Taxonomy" id="1618989"/>
    <lineage>
        <taxon>Bacteria</taxon>
        <taxon>Candidatus Uhriibacteriota</taxon>
    </lineage>
</organism>
<evidence type="ECO:0000256" key="2">
    <source>
        <dbReference type="ARBA" id="ARBA00012118"/>
    </source>
</evidence>
<dbReference type="SUPFAM" id="SSF52540">
    <property type="entry name" value="P-loop containing nucleoside triphosphate hydrolases"/>
    <property type="match status" value="1"/>
</dbReference>
<evidence type="ECO:0000313" key="12">
    <source>
        <dbReference type="EMBL" id="KKW30701.1"/>
    </source>
</evidence>
<dbReference type="PANTHER" id="PTHR11441:SF0">
    <property type="entry name" value="THYMIDINE KINASE, CYTOSOLIC"/>
    <property type="match status" value="1"/>
</dbReference>
<name>A0A0G1XIC9_9BACT</name>
<dbReference type="Pfam" id="PF00265">
    <property type="entry name" value="TK"/>
    <property type="match status" value="1"/>
</dbReference>
<evidence type="ECO:0000256" key="9">
    <source>
        <dbReference type="PIRSR" id="PIRSR035805-2"/>
    </source>
</evidence>
<dbReference type="EMBL" id="LCRD01000005">
    <property type="protein sequence ID" value="KKW30701.1"/>
    <property type="molecule type" value="Genomic_DNA"/>
</dbReference>
<evidence type="ECO:0000256" key="10">
    <source>
        <dbReference type="RuleBase" id="RU000544"/>
    </source>
</evidence>
<proteinExistence type="inferred from homology"/>
<keyword evidence="7 10" id="KW-0067">ATP-binding</keyword>
<dbReference type="GO" id="GO:0046104">
    <property type="term" value="P:thymidine metabolic process"/>
    <property type="evidence" value="ECO:0007669"/>
    <property type="project" value="TreeGrafter"/>
</dbReference>
<dbReference type="PIRSF" id="PIRSF035805">
    <property type="entry name" value="TK_cell"/>
    <property type="match status" value="1"/>
</dbReference>
<reference evidence="12 13" key="1">
    <citation type="journal article" date="2015" name="Nature">
        <title>rRNA introns, odd ribosomes, and small enigmatic genomes across a large radiation of phyla.</title>
        <authorList>
            <person name="Brown C.T."/>
            <person name="Hug L.A."/>
            <person name="Thomas B.C."/>
            <person name="Sharon I."/>
            <person name="Castelle C.J."/>
            <person name="Singh A."/>
            <person name="Wilkins M.J."/>
            <person name="Williams K.H."/>
            <person name="Banfield J.F."/>
        </authorList>
    </citation>
    <scope>NUCLEOTIDE SEQUENCE [LARGE SCALE GENOMIC DNA]</scope>
</reference>
<dbReference type="Gene3D" id="3.40.50.300">
    <property type="entry name" value="P-loop containing nucleotide triphosphate hydrolases"/>
    <property type="match status" value="1"/>
</dbReference>
<evidence type="ECO:0000256" key="6">
    <source>
        <dbReference type="ARBA" id="ARBA00022777"/>
    </source>
</evidence>
<evidence type="ECO:0000256" key="7">
    <source>
        <dbReference type="ARBA" id="ARBA00022840"/>
    </source>
</evidence>
<evidence type="ECO:0000313" key="13">
    <source>
        <dbReference type="Proteomes" id="UP000034846"/>
    </source>
</evidence>
<evidence type="ECO:0000256" key="4">
    <source>
        <dbReference type="ARBA" id="ARBA00022679"/>
    </source>
</evidence>
<evidence type="ECO:0000256" key="8">
    <source>
        <dbReference type="PIRSR" id="PIRSR035805-1"/>
    </source>
</evidence>
<dbReference type="GO" id="GO:0071897">
    <property type="term" value="P:DNA biosynthetic process"/>
    <property type="evidence" value="ECO:0007669"/>
    <property type="project" value="UniProtKB-KW"/>
</dbReference>
<sequence>MFHNPRIRVICGCMSSGKSKTLMARITPLDHSPHKYQLFTSVIDPEGDVHCRDGIRHPAIAVENSLELLERVEPDTVVVAIDEGQFFDHGLVGVVQRLARSGRIVYIAGLDLDWEGNPFGPMAGLLAASEHVEKLTAWCTFPGCKATATLSQRIVANTAQLDAGQDKYVARCLTHWDPTKFV</sequence>
<dbReference type="Gene3D" id="3.30.60.20">
    <property type="match status" value="1"/>
</dbReference>
<evidence type="ECO:0000256" key="5">
    <source>
        <dbReference type="ARBA" id="ARBA00022741"/>
    </source>
</evidence>
<comment type="catalytic activity">
    <reaction evidence="10">
        <text>thymidine + ATP = dTMP + ADP + H(+)</text>
        <dbReference type="Rhea" id="RHEA:19129"/>
        <dbReference type="ChEBI" id="CHEBI:15378"/>
        <dbReference type="ChEBI" id="CHEBI:17748"/>
        <dbReference type="ChEBI" id="CHEBI:30616"/>
        <dbReference type="ChEBI" id="CHEBI:63528"/>
        <dbReference type="ChEBI" id="CHEBI:456216"/>
        <dbReference type="EC" id="2.7.1.21"/>
    </reaction>
</comment>
<feature type="active site" description="Proton acceptor" evidence="8">
    <location>
        <position position="83"/>
    </location>
</feature>
<dbReference type="InterPro" id="IPR001267">
    <property type="entry name" value="Thymidine_kinase"/>
</dbReference>
<keyword evidence="3 10" id="KW-0237">DNA synthesis</keyword>
<keyword evidence="6 10" id="KW-0418">Kinase</keyword>
<keyword evidence="5 10" id="KW-0547">Nucleotide-binding</keyword>
<comment type="caution">
    <text evidence="12">The sequence shown here is derived from an EMBL/GenBank/DDBJ whole genome shotgun (WGS) entry which is preliminary data.</text>
</comment>